<feature type="compositionally biased region" description="Basic residues" evidence="5">
    <location>
        <begin position="1642"/>
        <end position="1657"/>
    </location>
</feature>
<feature type="transmembrane region" description="Helical" evidence="6">
    <location>
        <begin position="638"/>
        <end position="656"/>
    </location>
</feature>
<dbReference type="PANTHER" id="PTHR47804">
    <property type="entry name" value="60S RIBOSOMAL PROTEIN L19"/>
    <property type="match status" value="1"/>
</dbReference>
<feature type="compositionally biased region" description="Low complexity" evidence="5">
    <location>
        <begin position="1437"/>
        <end position="1452"/>
    </location>
</feature>
<dbReference type="GO" id="GO:0016020">
    <property type="term" value="C:membrane"/>
    <property type="evidence" value="ECO:0007669"/>
    <property type="project" value="UniProtKB-SubCell"/>
</dbReference>
<evidence type="ECO:0000256" key="4">
    <source>
        <dbReference type="ARBA" id="ARBA00023136"/>
    </source>
</evidence>
<dbReference type="PANTHER" id="PTHR47804:SF3">
    <property type="entry name" value="PROTEIN BRE4"/>
    <property type="match status" value="1"/>
</dbReference>
<feature type="compositionally biased region" description="Polar residues" evidence="5">
    <location>
        <begin position="1328"/>
        <end position="1339"/>
    </location>
</feature>
<dbReference type="EMBL" id="BQMJ01000007">
    <property type="protein sequence ID" value="GJQ09251.1"/>
    <property type="molecule type" value="Genomic_DNA"/>
</dbReference>
<accession>A0A9C7UN85</accession>
<keyword evidence="4 6" id="KW-0472">Membrane</keyword>
<feature type="region of interest" description="Disordered" evidence="5">
    <location>
        <begin position="1290"/>
        <end position="1339"/>
    </location>
</feature>
<evidence type="ECO:0000256" key="1">
    <source>
        <dbReference type="ARBA" id="ARBA00004141"/>
    </source>
</evidence>
<feature type="compositionally biased region" description="Polar residues" evidence="5">
    <location>
        <begin position="1375"/>
        <end position="1393"/>
    </location>
</feature>
<comment type="subcellular location">
    <subcellularLocation>
        <location evidence="1">Membrane</location>
        <topology evidence="1">Multi-pass membrane protein</topology>
    </subcellularLocation>
</comment>
<keyword evidence="2 6" id="KW-0812">Transmembrane</keyword>
<reference evidence="8" key="2">
    <citation type="submission" date="2022-01" db="EMBL/GenBank/DDBJ databases">
        <authorList>
            <person name="Hirooka S."/>
            <person name="Miyagishima S.Y."/>
        </authorList>
    </citation>
    <scope>NUCLEOTIDE SEQUENCE</scope>
    <source>
        <strain evidence="8">NBRC 102759</strain>
    </source>
</reference>
<evidence type="ECO:0000259" key="7">
    <source>
        <dbReference type="Pfam" id="PF13515"/>
    </source>
</evidence>
<feature type="domain" description="Integral membrane bound transporter" evidence="7">
    <location>
        <begin position="652"/>
        <end position="776"/>
    </location>
</feature>
<feature type="compositionally biased region" description="Basic and acidic residues" evidence="5">
    <location>
        <begin position="863"/>
        <end position="884"/>
    </location>
</feature>
<feature type="transmembrane region" description="Helical" evidence="6">
    <location>
        <begin position="159"/>
        <end position="175"/>
    </location>
</feature>
<evidence type="ECO:0000256" key="5">
    <source>
        <dbReference type="SAM" id="MobiDB-lite"/>
    </source>
</evidence>
<evidence type="ECO:0000256" key="6">
    <source>
        <dbReference type="SAM" id="Phobius"/>
    </source>
</evidence>
<feature type="transmembrane region" description="Helical" evidence="6">
    <location>
        <begin position="81"/>
        <end position="99"/>
    </location>
</feature>
<comment type="caution">
    <text evidence="8">The sequence shown here is derived from an EMBL/GenBank/DDBJ whole genome shotgun (WGS) entry which is preliminary data.</text>
</comment>
<evidence type="ECO:0000313" key="9">
    <source>
        <dbReference type="Proteomes" id="UP001061958"/>
    </source>
</evidence>
<feature type="transmembrane region" description="Helical" evidence="6">
    <location>
        <begin position="729"/>
        <end position="748"/>
    </location>
</feature>
<feature type="region of interest" description="Disordered" evidence="5">
    <location>
        <begin position="1364"/>
        <end position="1471"/>
    </location>
</feature>
<feature type="compositionally biased region" description="Polar residues" evidence="5">
    <location>
        <begin position="1"/>
        <end position="29"/>
    </location>
</feature>
<feature type="transmembrane region" description="Helical" evidence="6">
    <location>
        <begin position="676"/>
        <end position="700"/>
    </location>
</feature>
<feature type="compositionally biased region" description="Polar residues" evidence="5">
    <location>
        <begin position="1402"/>
        <end position="1418"/>
    </location>
</feature>
<dbReference type="Pfam" id="PF13515">
    <property type="entry name" value="FUSC_2"/>
    <property type="match status" value="1"/>
</dbReference>
<feature type="region of interest" description="Disordered" evidence="5">
    <location>
        <begin position="1190"/>
        <end position="1211"/>
    </location>
</feature>
<dbReference type="OrthoDB" id="10321507at2759"/>
<feature type="compositionally biased region" description="Basic and acidic residues" evidence="5">
    <location>
        <begin position="1632"/>
        <end position="1641"/>
    </location>
</feature>
<evidence type="ECO:0000313" key="8">
    <source>
        <dbReference type="EMBL" id="GJQ09251.1"/>
    </source>
</evidence>
<name>A0A9C7UN85_9RHOD</name>
<evidence type="ECO:0000256" key="3">
    <source>
        <dbReference type="ARBA" id="ARBA00022989"/>
    </source>
</evidence>
<protein>
    <recommendedName>
        <fullName evidence="7">Integral membrane bound transporter domain-containing protein</fullName>
    </recommendedName>
</protein>
<feature type="transmembrane region" description="Helical" evidence="6">
    <location>
        <begin position="218"/>
        <end position="238"/>
    </location>
</feature>
<reference evidence="8" key="1">
    <citation type="journal article" date="2022" name="Proc. Natl. Acad. Sci. U.S.A.">
        <title>Life cycle and functional genomics of the unicellular red alga Galdieria for elucidating algal and plant evolution and industrial use.</title>
        <authorList>
            <person name="Hirooka S."/>
            <person name="Itabashi T."/>
            <person name="Ichinose T.M."/>
            <person name="Onuma R."/>
            <person name="Fujiwara T."/>
            <person name="Yamashita S."/>
            <person name="Jong L.W."/>
            <person name="Tomita R."/>
            <person name="Iwane A.H."/>
            <person name="Miyagishima S.Y."/>
        </authorList>
    </citation>
    <scope>NUCLEOTIDE SEQUENCE</scope>
    <source>
        <strain evidence="8">NBRC 102759</strain>
    </source>
</reference>
<gene>
    <name evidence="8" type="ORF">GpartN1_g1042.t1</name>
</gene>
<dbReference type="InterPro" id="IPR052430">
    <property type="entry name" value="IVT-Associated"/>
</dbReference>
<evidence type="ECO:0000256" key="2">
    <source>
        <dbReference type="ARBA" id="ARBA00022692"/>
    </source>
</evidence>
<dbReference type="Proteomes" id="UP001061958">
    <property type="component" value="Unassembled WGS sequence"/>
</dbReference>
<feature type="region of interest" description="Disordered" evidence="5">
    <location>
        <begin position="854"/>
        <end position="884"/>
    </location>
</feature>
<sequence length="1657" mass="187219">MTIPSSQNAQPSNAETSFNRTSGESSSGAHSAPWSHRGSHSSASEEEATSFTSVRTRTKLTNPRTVWLRLVDFYFSSSFRIALRGTLGYFILSLFVFVAPMYNDTYGPLAIEMFLLIVTFGLDELHFGFISQGAIQSTTSLVMAAGLGGLGAYAGETSYGITLGVAIVVTFLFTLLHADTRIAFISSMGEMFFMFNLLDSRARGDKFILQYFYDTLIGAALSHAISLFTGIVVFPCLAKSEMRRHVKKCLQLAGTALTEAASFALEPRVQYTEPFIQFTGEKLTTPTSDSVNRLTSIPENSSVTLSRGNEDNEDSKQQILKKSVDPYVAGWLDKIPWDTYLLEKVVDGKAIDEASSSLARAKKMLNAIGYEPNLWRPFHNESIKRWRCLMDAIDEMLRTIRGLQSIVDGERRRYRAETLEQWQAMLPGLREHFATLATMCMKMSEVIEELKCGRPADWKVYIRKKWFSFMSCFAKRDNLIDDSETTEAKQRKVIKILQSRLFSWSTIVQKFRYSVQEAYKECFEKYQSPVAEEEEPPLLIGMLTMEWGPLLFVVTSSKVLQDTIGAVQDEIIYLANEETKSSWGNFARNCFGWIPICFMMFEQYWKVIRNFPLTWRAWVALIYTAEFQFCLKKWLGEVLLLIVLLISPIHVLLSKYDGTWMWMSYILYIAPSVEGTLFGGLLTITGVSIGAGISFILTYFHYPARSPYILDTYLTLATAITVFNVNNPFSLSFVTFCFSSYVIILYQYSPNAYITNWHYAVSRFVMISLGAIIAVFLNEFVLPHSALMDARENLSAALRRENTLHSWYLQSFVSGRYKENVPGKPPTSPDSQTIDDDLDRAEELVKNEEAAFEADTNNEECNGADKVEKSKLEKPQHQADEKKKKEYIGKIHTIPLDAWKSSDEVEWAYAHFRTGRRRGSSFSDGKSSIEQRQRGSSRGSGVSEPQNGYDEQELNRPQMDGDSEHVTGDQEGKTQQEPVKSDQATDNIQARERRPESVSSVKDRKQTVAKSHNVVNNEVEVRKLLEDTTAILNSIQNGVGASVHAIPKAIWTALSQEQLILDRLSAFHSILEYEPILIGRFQNSSLEDFLTETTEQMKAIVIARRTLVEIMVACLMDGHPFRSFQFFREFGWKSARNTITVAWFSADFAKRVTENTASFLGANVLGSAANVLGRHTSNLVHNLTGDKLLKDKSSKEKEEEAEDGDANRFNDQNALQKNREMEMFASLMALSELNHFKDTALSGASHVQKFLRNAFSSAEKQVVEVPRSLYSWMRAAGSNVAHLAFHNQVDSRSGHKLSETQNTSTAEIVPESHGQNDQADARVEAEPTESSQDPSVQVEPTLSLPVDQVLDNLNALSPTTPWSFWEDLDAPSGPQADQTFSGSQERMSTSRQPSEPVDSVRETLNGTEINMNSNTDNADSNHGKDSVSSPRARRIFSGLSSRSRRTLTSPRSDQVQTISEKVSEKRETASQIRKKRNFTDIFSKLEKGLSTGVKQVGTTGGSMFHSVVHNILEGDSTEEPPVIVNLKDACKALRHAQGQLYIQYLDWVQKHQKELIYLDGPGDIPQGATKFETDPRFQNADDLLQWYALFFAAFYVLDGFQQMCRSLIDAIHEDIEVLREEHRLAVERQVQKKKSKDLDGMRRRRRRRRKRIQRDKT</sequence>
<feature type="compositionally biased region" description="Basic and acidic residues" evidence="5">
    <location>
        <begin position="989"/>
        <end position="1006"/>
    </location>
</feature>
<feature type="compositionally biased region" description="Polar residues" evidence="5">
    <location>
        <begin position="975"/>
        <end position="988"/>
    </location>
</feature>
<dbReference type="InterPro" id="IPR049453">
    <property type="entry name" value="Memb_transporter_dom"/>
</dbReference>
<feature type="transmembrane region" description="Helical" evidence="6">
    <location>
        <begin position="707"/>
        <end position="723"/>
    </location>
</feature>
<feature type="transmembrane region" description="Helical" evidence="6">
    <location>
        <begin position="134"/>
        <end position="153"/>
    </location>
</feature>
<feature type="compositionally biased region" description="Basic and acidic residues" evidence="5">
    <location>
        <begin position="962"/>
        <end position="974"/>
    </location>
</feature>
<keyword evidence="3 6" id="KW-1133">Transmembrane helix</keyword>
<feature type="region of interest" description="Disordered" evidence="5">
    <location>
        <begin position="1632"/>
        <end position="1657"/>
    </location>
</feature>
<proteinExistence type="predicted"/>
<organism evidence="8 9">
    <name type="scientific">Galdieria partita</name>
    <dbReference type="NCBI Taxonomy" id="83374"/>
    <lineage>
        <taxon>Eukaryota</taxon>
        <taxon>Rhodophyta</taxon>
        <taxon>Bangiophyceae</taxon>
        <taxon>Galdieriales</taxon>
        <taxon>Galdieriaceae</taxon>
        <taxon>Galdieria</taxon>
    </lineage>
</organism>
<feature type="transmembrane region" description="Helical" evidence="6">
    <location>
        <begin position="760"/>
        <end position="777"/>
    </location>
</feature>
<feature type="region of interest" description="Disordered" evidence="5">
    <location>
        <begin position="915"/>
        <end position="1011"/>
    </location>
</feature>
<feature type="region of interest" description="Disordered" evidence="5">
    <location>
        <begin position="1"/>
        <end position="55"/>
    </location>
</feature>
<keyword evidence="9" id="KW-1185">Reference proteome</keyword>